<evidence type="ECO:0000313" key="1">
    <source>
        <dbReference type="EMBL" id="SPD65471.1"/>
    </source>
</evidence>
<dbReference type="AlphaFoldDB" id="A0A9Q7UTI6"/>
<sequence>MPNLRIVHDNAADRAAIVASSTAGGLVVANVQSDLKGLVHRSTGTNVTYTLTWADFETVACTALAACNLSNVGTIRVRAYDGAVAGNLLADTGVQYACAGPRLGLWDWTGKLNGNAFANGGAAKAAVWFPHVAAKRVEIELSDPTNEAGYLDVARLVVGGGSRSLQIASFAYAFFFVTESPALPSLDTC</sequence>
<gene>
    <name evidence="1" type="ORF">CBM2636_12494</name>
</gene>
<dbReference type="Proteomes" id="UP000254259">
    <property type="component" value="Chromosome CBM2636"/>
</dbReference>
<proteinExistence type="predicted"/>
<reference evidence="1 2" key="1">
    <citation type="submission" date="2018-01" db="EMBL/GenBank/DDBJ databases">
        <authorList>
            <person name="Clerissi C."/>
        </authorList>
    </citation>
    <scope>NUCLEOTIDE SEQUENCE [LARGE SCALE GENOMIC DNA]</scope>
    <source>
        <strain evidence="1">Cupriavidus taiwanensis SWF 66322</strain>
    </source>
</reference>
<dbReference type="EMBL" id="LT984813">
    <property type="protein sequence ID" value="SPD65471.1"/>
    <property type="molecule type" value="Genomic_DNA"/>
</dbReference>
<protein>
    <submittedName>
        <fullName evidence="1">Uncharacterized protein</fullName>
    </submittedName>
</protein>
<evidence type="ECO:0000313" key="2">
    <source>
        <dbReference type="Proteomes" id="UP000254259"/>
    </source>
</evidence>
<organism evidence="1 2">
    <name type="scientific">Cupriavidus taiwanensis</name>
    <dbReference type="NCBI Taxonomy" id="164546"/>
    <lineage>
        <taxon>Bacteria</taxon>
        <taxon>Pseudomonadati</taxon>
        <taxon>Pseudomonadota</taxon>
        <taxon>Betaproteobacteria</taxon>
        <taxon>Burkholderiales</taxon>
        <taxon>Burkholderiaceae</taxon>
        <taxon>Cupriavidus</taxon>
    </lineage>
</organism>
<name>A0A9Q7UTI6_9BURK</name>
<dbReference type="RefSeq" id="WP_115710470.1">
    <property type="nucleotide sequence ID" value="NZ_LT984813.1"/>
</dbReference>
<accession>A0A9Q7UTI6</accession>